<dbReference type="Gene3D" id="1.10.10.60">
    <property type="entry name" value="Homeodomain-like"/>
    <property type="match status" value="1"/>
</dbReference>
<dbReference type="RefSeq" id="WP_094027134.1">
    <property type="nucleotide sequence ID" value="NZ_NGAF01000015.1"/>
</dbReference>
<evidence type="ECO:0000256" key="4">
    <source>
        <dbReference type="ARBA" id="ARBA00023125"/>
    </source>
</evidence>
<evidence type="ECO:0000256" key="1">
    <source>
        <dbReference type="ARBA" id="ARBA00022741"/>
    </source>
</evidence>
<keyword evidence="5" id="KW-0804">Transcription</keyword>
<dbReference type="InterPro" id="IPR009057">
    <property type="entry name" value="Homeodomain-like_sf"/>
</dbReference>
<gene>
    <name evidence="7" type="primary">acoR_5</name>
    <name evidence="7" type="ORF">B7C42_05747</name>
</gene>
<dbReference type="PRINTS" id="PR01590">
    <property type="entry name" value="HTHFIS"/>
</dbReference>
<dbReference type="Pfam" id="PF25601">
    <property type="entry name" value="AAA_lid_14"/>
    <property type="match status" value="1"/>
</dbReference>
<keyword evidence="3" id="KW-0805">Transcription regulation</keyword>
<dbReference type="Pfam" id="PF01590">
    <property type="entry name" value="GAF"/>
    <property type="match status" value="1"/>
</dbReference>
<evidence type="ECO:0000259" key="6">
    <source>
        <dbReference type="PROSITE" id="PS50045"/>
    </source>
</evidence>
<dbReference type="GO" id="GO:0005524">
    <property type="term" value="F:ATP binding"/>
    <property type="evidence" value="ECO:0007669"/>
    <property type="project" value="UniProtKB-KW"/>
</dbReference>
<protein>
    <submittedName>
        <fullName evidence="7">Acetoin dehydrogenase operon transcriptional activator AcoR</fullName>
    </submittedName>
</protein>
<dbReference type="SUPFAM" id="SSF55781">
    <property type="entry name" value="GAF domain-like"/>
    <property type="match status" value="1"/>
</dbReference>
<name>A0A231GZW1_9NOCA</name>
<sequence length="562" mass="61094">MATSQCGDATASAPRREIELSWRRSKISGVPPEFDGFPDLPAVEVDPRSRLLEAARPVLDQMAVALADTAYSLLLADRDCRLVYRWFGDPRFEQALDTLGIRSGTSLAEDTFGTNALGTALETRRGIAVNGSEHYIERFKGFTCYGHPILHPVTRRLVGALDITSTNTHADPLLGPFLQRAAQDIEQRLLDQAKASERALLAAFQTVSRQRRAIAAVGDDIVLTNKSAVDLLGPSDYALLRLLAERTVAHPRVTEVRLASGAAVRIHLSQAPGAGTGMLFHLEPIDEAATVTMVRPGSTRQRALDGATAGPVLIVGERGSGRSSEARRMTRGEEVEFHQCAEVAAGGAQQWIDRLRADLSRPGGAVCVDGVDALPEPVVDQLIDAIDAACGRRVLLTSLPLRDSHGAHAALAARCVQQVDLAPLHERAAELPAITKTLLHELDPSADVRLLPSVIELLATHPWPGNLHELKAVLAHVLRHRHRGDVTVADLPDRYRVSSRARRLSGRERAERDAIVEALRRNQGNKLKTAHDLGISRTTLYARLKALRITDGRTSFGRPACR</sequence>
<feature type="domain" description="Sigma-54 factor interaction" evidence="6">
    <location>
        <begin position="416"/>
        <end position="479"/>
    </location>
</feature>
<dbReference type="InterPro" id="IPR003018">
    <property type="entry name" value="GAF"/>
</dbReference>
<dbReference type="SUPFAM" id="SSF46689">
    <property type="entry name" value="Homeodomain-like"/>
    <property type="match status" value="1"/>
</dbReference>
<evidence type="ECO:0000256" key="2">
    <source>
        <dbReference type="ARBA" id="ARBA00022840"/>
    </source>
</evidence>
<evidence type="ECO:0000256" key="3">
    <source>
        <dbReference type="ARBA" id="ARBA00023015"/>
    </source>
</evidence>
<evidence type="ECO:0000313" key="7">
    <source>
        <dbReference type="EMBL" id="OXR42148.1"/>
    </source>
</evidence>
<comment type="caution">
    <text evidence="7">The sequence shown here is derived from an EMBL/GenBank/DDBJ whole genome shotgun (WGS) entry which is preliminary data.</text>
</comment>
<keyword evidence="2" id="KW-0067">ATP-binding</keyword>
<proteinExistence type="predicted"/>
<organism evidence="7 8">
    <name type="scientific">Nocardia cerradoensis</name>
    <dbReference type="NCBI Taxonomy" id="85688"/>
    <lineage>
        <taxon>Bacteria</taxon>
        <taxon>Bacillati</taxon>
        <taxon>Actinomycetota</taxon>
        <taxon>Actinomycetes</taxon>
        <taxon>Mycobacteriales</taxon>
        <taxon>Nocardiaceae</taxon>
        <taxon>Nocardia</taxon>
    </lineage>
</organism>
<dbReference type="InterPro" id="IPR058031">
    <property type="entry name" value="AAA_lid_NorR"/>
</dbReference>
<dbReference type="PANTHER" id="PTHR32071">
    <property type="entry name" value="TRANSCRIPTIONAL REGULATORY PROTEIN"/>
    <property type="match status" value="1"/>
</dbReference>
<dbReference type="Gene3D" id="1.10.8.60">
    <property type="match status" value="1"/>
</dbReference>
<dbReference type="GO" id="GO:0043565">
    <property type="term" value="F:sequence-specific DNA binding"/>
    <property type="evidence" value="ECO:0007669"/>
    <property type="project" value="InterPro"/>
</dbReference>
<reference evidence="7 8" key="1">
    <citation type="submission" date="2017-07" db="EMBL/GenBank/DDBJ databases">
        <title>First draft Genome Sequence of Nocardia cerradoensis isolated from human infection.</title>
        <authorList>
            <person name="Carrasco G."/>
        </authorList>
    </citation>
    <scope>NUCLEOTIDE SEQUENCE [LARGE SCALE GENOMIC DNA]</scope>
    <source>
        <strain evidence="7 8">CNM20130759</strain>
    </source>
</reference>
<evidence type="ECO:0000256" key="5">
    <source>
        <dbReference type="ARBA" id="ARBA00023163"/>
    </source>
</evidence>
<accession>A0A231GZW1</accession>
<dbReference type="InterPro" id="IPR002197">
    <property type="entry name" value="HTH_Fis"/>
</dbReference>
<dbReference type="PROSITE" id="PS50045">
    <property type="entry name" value="SIGMA54_INTERACT_4"/>
    <property type="match status" value="1"/>
</dbReference>
<dbReference type="Pfam" id="PF02954">
    <property type="entry name" value="HTH_8"/>
    <property type="match status" value="1"/>
</dbReference>
<dbReference type="SUPFAM" id="SSF52540">
    <property type="entry name" value="P-loop containing nucleoside triphosphate hydrolases"/>
    <property type="match status" value="1"/>
</dbReference>
<dbReference type="EMBL" id="NGAF01000015">
    <property type="protein sequence ID" value="OXR42148.1"/>
    <property type="molecule type" value="Genomic_DNA"/>
</dbReference>
<dbReference type="InterPro" id="IPR002078">
    <property type="entry name" value="Sigma_54_int"/>
</dbReference>
<dbReference type="GO" id="GO:0006355">
    <property type="term" value="P:regulation of DNA-templated transcription"/>
    <property type="evidence" value="ECO:0007669"/>
    <property type="project" value="InterPro"/>
</dbReference>
<evidence type="ECO:0000313" key="8">
    <source>
        <dbReference type="Proteomes" id="UP000215506"/>
    </source>
</evidence>
<dbReference type="Proteomes" id="UP000215506">
    <property type="component" value="Unassembled WGS sequence"/>
</dbReference>
<dbReference type="Gene3D" id="3.30.450.40">
    <property type="match status" value="1"/>
</dbReference>
<dbReference type="AlphaFoldDB" id="A0A231GZW1"/>
<dbReference type="InterPro" id="IPR027417">
    <property type="entry name" value="P-loop_NTPase"/>
</dbReference>
<keyword evidence="4" id="KW-0238">DNA-binding</keyword>
<keyword evidence="8" id="KW-1185">Reference proteome</keyword>
<dbReference type="InterPro" id="IPR029016">
    <property type="entry name" value="GAF-like_dom_sf"/>
</dbReference>
<keyword evidence="1" id="KW-0547">Nucleotide-binding</keyword>